<feature type="non-terminal residue" evidence="2">
    <location>
        <position position="1"/>
    </location>
</feature>
<proteinExistence type="predicted"/>
<evidence type="ECO:0000313" key="2">
    <source>
        <dbReference type="EMBL" id="KAJ9585783.1"/>
    </source>
</evidence>
<feature type="transmembrane region" description="Helical" evidence="1">
    <location>
        <begin position="62"/>
        <end position="82"/>
    </location>
</feature>
<dbReference type="EMBL" id="JASPKZ010007249">
    <property type="protein sequence ID" value="KAJ9585783.1"/>
    <property type="molecule type" value="Genomic_DNA"/>
</dbReference>
<reference evidence="2" key="2">
    <citation type="submission" date="2023-05" db="EMBL/GenBank/DDBJ databases">
        <authorList>
            <person name="Fouks B."/>
        </authorList>
    </citation>
    <scope>NUCLEOTIDE SEQUENCE</scope>
    <source>
        <strain evidence="2">Stay&amp;Tobe</strain>
        <tissue evidence="2">Testes</tissue>
    </source>
</reference>
<keyword evidence="1" id="KW-0472">Membrane</keyword>
<sequence>LILLFIKSRFLASMVYGAFYQKEFLDLNNLYNYNFNFTELQLYTLVYFVNTLRNMLRFLTEVFLYTVLSFEIILFNLISLLFKAIRMFLKIKVCFVKHFHFSMLRRDIIHARARDDISIPSLY</sequence>
<dbReference type="AlphaFoldDB" id="A0AAD7ZS89"/>
<feature type="non-terminal residue" evidence="2">
    <location>
        <position position="123"/>
    </location>
</feature>
<organism evidence="2 3">
    <name type="scientific">Diploptera punctata</name>
    <name type="common">Pacific beetle cockroach</name>
    <dbReference type="NCBI Taxonomy" id="6984"/>
    <lineage>
        <taxon>Eukaryota</taxon>
        <taxon>Metazoa</taxon>
        <taxon>Ecdysozoa</taxon>
        <taxon>Arthropoda</taxon>
        <taxon>Hexapoda</taxon>
        <taxon>Insecta</taxon>
        <taxon>Pterygota</taxon>
        <taxon>Neoptera</taxon>
        <taxon>Polyneoptera</taxon>
        <taxon>Dictyoptera</taxon>
        <taxon>Blattodea</taxon>
        <taxon>Blaberoidea</taxon>
        <taxon>Blaberidae</taxon>
        <taxon>Diplopterinae</taxon>
        <taxon>Diploptera</taxon>
    </lineage>
</organism>
<comment type="caution">
    <text evidence="2">The sequence shown here is derived from an EMBL/GenBank/DDBJ whole genome shotgun (WGS) entry which is preliminary data.</text>
</comment>
<keyword evidence="1" id="KW-1133">Transmembrane helix</keyword>
<accession>A0AAD7ZS89</accession>
<reference evidence="2" key="1">
    <citation type="journal article" date="2023" name="IScience">
        <title>Live-bearing cockroach genome reveals convergent evolutionary mechanisms linked to viviparity in insects and beyond.</title>
        <authorList>
            <person name="Fouks B."/>
            <person name="Harrison M.C."/>
            <person name="Mikhailova A.A."/>
            <person name="Marchal E."/>
            <person name="English S."/>
            <person name="Carruthers M."/>
            <person name="Jennings E.C."/>
            <person name="Chiamaka E.L."/>
            <person name="Frigard R.A."/>
            <person name="Pippel M."/>
            <person name="Attardo G.M."/>
            <person name="Benoit J.B."/>
            <person name="Bornberg-Bauer E."/>
            <person name="Tobe S.S."/>
        </authorList>
    </citation>
    <scope>NUCLEOTIDE SEQUENCE</scope>
    <source>
        <strain evidence="2">Stay&amp;Tobe</strain>
    </source>
</reference>
<gene>
    <name evidence="2" type="ORF">L9F63_002420</name>
</gene>
<keyword evidence="3" id="KW-1185">Reference proteome</keyword>
<name>A0AAD7ZS89_DIPPU</name>
<protein>
    <submittedName>
        <fullName evidence="2">Uncharacterized protein</fullName>
    </submittedName>
</protein>
<dbReference type="Proteomes" id="UP001233999">
    <property type="component" value="Unassembled WGS sequence"/>
</dbReference>
<evidence type="ECO:0000313" key="3">
    <source>
        <dbReference type="Proteomes" id="UP001233999"/>
    </source>
</evidence>
<keyword evidence="1" id="KW-0812">Transmembrane</keyword>
<evidence type="ECO:0000256" key="1">
    <source>
        <dbReference type="SAM" id="Phobius"/>
    </source>
</evidence>